<evidence type="ECO:0000256" key="6">
    <source>
        <dbReference type="SAM" id="MobiDB-lite"/>
    </source>
</evidence>
<evidence type="ECO:0000256" key="2">
    <source>
        <dbReference type="ARBA" id="ARBA00023015"/>
    </source>
</evidence>
<feature type="compositionally biased region" description="Pro residues" evidence="6">
    <location>
        <begin position="347"/>
        <end position="363"/>
    </location>
</feature>
<feature type="region of interest" description="Disordered" evidence="6">
    <location>
        <begin position="338"/>
        <end position="363"/>
    </location>
</feature>
<dbReference type="InterPro" id="IPR017887">
    <property type="entry name" value="TF_TCP_subgr"/>
</dbReference>
<dbReference type="PROSITE" id="PS51369">
    <property type="entry name" value="TCP"/>
    <property type="match status" value="1"/>
</dbReference>
<dbReference type="GO" id="GO:0005634">
    <property type="term" value="C:nucleus"/>
    <property type="evidence" value="ECO:0007669"/>
    <property type="project" value="UniProtKB-SubCell"/>
</dbReference>
<protein>
    <recommendedName>
        <fullName evidence="7">TCP domain-containing protein</fullName>
    </recommendedName>
</protein>
<keyword evidence="4" id="KW-0804">Transcription</keyword>
<evidence type="ECO:0000256" key="3">
    <source>
        <dbReference type="ARBA" id="ARBA00023125"/>
    </source>
</evidence>
<proteinExistence type="predicted"/>
<evidence type="ECO:0000313" key="8">
    <source>
        <dbReference type="EMBL" id="JAG96496.1"/>
    </source>
</evidence>
<comment type="subcellular location">
    <subcellularLocation>
        <location evidence="1">Nucleus</location>
    </subcellularLocation>
</comment>
<evidence type="ECO:0000256" key="1">
    <source>
        <dbReference type="ARBA" id="ARBA00004123"/>
    </source>
</evidence>
<dbReference type="PANTHER" id="PTHR31072">
    <property type="entry name" value="TRANSCRIPTION FACTOR TCP4-RELATED"/>
    <property type="match status" value="1"/>
</dbReference>
<keyword evidence="5" id="KW-0539">Nucleus</keyword>
<evidence type="ECO:0000256" key="5">
    <source>
        <dbReference type="ARBA" id="ARBA00023242"/>
    </source>
</evidence>
<dbReference type="Pfam" id="PF03634">
    <property type="entry name" value="TCP"/>
    <property type="match status" value="1"/>
</dbReference>
<evidence type="ECO:0000256" key="4">
    <source>
        <dbReference type="ARBA" id="ARBA00023163"/>
    </source>
</evidence>
<feature type="compositionally biased region" description="Polar residues" evidence="6">
    <location>
        <begin position="249"/>
        <end position="258"/>
    </location>
</feature>
<dbReference type="GO" id="GO:2000032">
    <property type="term" value="P:regulation of secondary shoot formation"/>
    <property type="evidence" value="ECO:0007669"/>
    <property type="project" value="TreeGrafter"/>
</dbReference>
<dbReference type="EMBL" id="GCKF01037263">
    <property type="protein sequence ID" value="JAG96496.1"/>
    <property type="molecule type" value="Transcribed_RNA"/>
</dbReference>
<feature type="compositionally biased region" description="Polar residues" evidence="6">
    <location>
        <begin position="183"/>
        <end position="201"/>
    </location>
</feature>
<feature type="compositionally biased region" description="Low complexity" evidence="6">
    <location>
        <begin position="156"/>
        <end position="166"/>
    </location>
</feature>
<dbReference type="GO" id="GO:0003700">
    <property type="term" value="F:DNA-binding transcription factor activity"/>
    <property type="evidence" value="ECO:0007669"/>
    <property type="project" value="InterPro"/>
</dbReference>
<sequence length="571" mass="62461">MSNNNDKNHACSNIDCVNARKRKVPEEDDYHGVVVRSSGNARASANASNVAGHPLRSGIGHESRIVRVSRSSGGKDRHSKVLTAKGLRDRRVRLSVSTAIQFYDLQDRLGFDQPSKAVEWLIKAAADAIDELPPLDSPLFCTVSNDPHIPPHPYTNNNVNIASNTNPHGGDSVPASGGINAFAESSSPLGMSPTNDSQSSREGQEGQCEMIKPQARETLGKRKMSSNSTNSEEGDEEEQEGGIKGMQDTYCSGLSLSRSESRVKAREHAKDRAKGKSQLPATAAASVVLRDNDGARDSFTGLLNSVAQVALESRDIDENSRDGLEKRRTICLSMNIMDHNASHPHPHAPPPPHRQPTSAPPPLDHLFHDPPPQHILHSASTMHQQSQSFPFSTFINAAILSPISLQRSEITKPSSAFSTSQEQKHRADHLFGNMAHFASNPSMQLQQQHHGSFLLSVDQETHQQQQQFVPTISHDHMNMISFSMPGLSGRETLQSNSDNGMVYHMPSTHQRIQSADQTQDNSMFEAMRTATLHGGLDAHPLQSSIQDFDTQSSRSPALKGSKKHGNQNQYN</sequence>
<feature type="compositionally biased region" description="Polar residues" evidence="6">
    <location>
        <begin position="546"/>
        <end position="555"/>
    </location>
</feature>
<dbReference type="GO" id="GO:0043565">
    <property type="term" value="F:sequence-specific DNA binding"/>
    <property type="evidence" value="ECO:0007669"/>
    <property type="project" value="TreeGrafter"/>
</dbReference>
<dbReference type="AlphaFoldDB" id="A0A0D6R1D4"/>
<feature type="compositionally biased region" description="Basic and acidic residues" evidence="6">
    <location>
        <begin position="259"/>
        <end position="274"/>
    </location>
</feature>
<reference evidence="8" key="1">
    <citation type="submission" date="2015-03" db="EMBL/GenBank/DDBJ databases">
        <title>A transcriptome of Araucaria cunninghamii, an australian fine timber species.</title>
        <authorList>
            <person name="Jing Yi C.J.Y."/>
            <person name="Yin San L.Y.S."/>
            <person name="Abdul Karim S.S."/>
            <person name="Wan Azmi N.N."/>
            <person name="Hercus R.R."/>
            <person name="Croft L.L."/>
        </authorList>
    </citation>
    <scope>NUCLEOTIDE SEQUENCE</scope>
    <source>
        <strain evidence="8">MI0301</strain>
        <tissue evidence="8">Leaf</tissue>
    </source>
</reference>
<dbReference type="PANTHER" id="PTHR31072:SF93">
    <property type="entry name" value="TRANSCRIPTION FACTOR TCP24"/>
    <property type="match status" value="1"/>
</dbReference>
<name>A0A0D6R1D4_ARACU</name>
<keyword evidence="2" id="KW-0805">Transcription regulation</keyword>
<evidence type="ECO:0000259" key="7">
    <source>
        <dbReference type="PROSITE" id="PS51369"/>
    </source>
</evidence>
<dbReference type="InterPro" id="IPR005333">
    <property type="entry name" value="Transcription_factor_TCP"/>
</dbReference>
<feature type="domain" description="TCP" evidence="7">
    <location>
        <begin position="74"/>
        <end position="132"/>
    </location>
</feature>
<keyword evidence="3" id="KW-0238">DNA-binding</keyword>
<accession>A0A0D6R1D4</accession>
<dbReference type="EMBL" id="GCKF01037262">
    <property type="protein sequence ID" value="JAG96497.1"/>
    <property type="molecule type" value="Transcribed_RNA"/>
</dbReference>
<organism evidence="8">
    <name type="scientific">Araucaria cunninghamii</name>
    <name type="common">Hoop pine</name>
    <name type="synonym">Moreton Bay pine</name>
    <dbReference type="NCBI Taxonomy" id="56994"/>
    <lineage>
        <taxon>Eukaryota</taxon>
        <taxon>Viridiplantae</taxon>
        <taxon>Streptophyta</taxon>
        <taxon>Embryophyta</taxon>
        <taxon>Tracheophyta</taxon>
        <taxon>Spermatophyta</taxon>
        <taxon>Pinopsida</taxon>
        <taxon>Pinidae</taxon>
        <taxon>Conifers II</taxon>
        <taxon>Araucariales</taxon>
        <taxon>Araucariaceae</taxon>
        <taxon>Araucaria</taxon>
    </lineage>
</organism>
<feature type="region of interest" description="Disordered" evidence="6">
    <location>
        <begin position="153"/>
        <end position="281"/>
    </location>
</feature>
<feature type="region of interest" description="Disordered" evidence="6">
    <location>
        <begin position="546"/>
        <end position="571"/>
    </location>
</feature>